<dbReference type="STRING" id="200361.A0A453SRU0"/>
<reference evidence="1" key="4">
    <citation type="submission" date="2019-03" db="UniProtKB">
        <authorList>
            <consortium name="EnsemblPlants"/>
        </authorList>
    </citation>
    <scope>IDENTIFICATION</scope>
</reference>
<sequence>MVLSGLVRLLRNPWFGVSYHGKLRTSYNGPDGIKGCSVDVFKSAISLLPYPVGCIFFYFEMD</sequence>
<dbReference type="EnsemblPlants" id="AET7Gv21046100.1">
    <property type="protein sequence ID" value="AET7Gv21046100.1"/>
    <property type="gene ID" value="AET7Gv21046100"/>
</dbReference>
<reference evidence="2" key="1">
    <citation type="journal article" date="2014" name="Science">
        <title>Ancient hybridizations among the ancestral genomes of bread wheat.</title>
        <authorList>
            <consortium name="International Wheat Genome Sequencing Consortium,"/>
            <person name="Marcussen T."/>
            <person name="Sandve S.R."/>
            <person name="Heier L."/>
            <person name="Spannagl M."/>
            <person name="Pfeifer M."/>
            <person name="Jakobsen K.S."/>
            <person name="Wulff B.B."/>
            <person name="Steuernagel B."/>
            <person name="Mayer K.F."/>
            <person name="Olsen O.A."/>
        </authorList>
    </citation>
    <scope>NUCLEOTIDE SEQUENCE [LARGE SCALE GENOMIC DNA]</scope>
    <source>
        <strain evidence="2">cv. AL8/78</strain>
    </source>
</reference>
<dbReference type="AlphaFoldDB" id="A0A453SRU0"/>
<dbReference type="EnsemblPlants" id="AET7Gv21046100.2">
    <property type="protein sequence ID" value="AET7Gv21046100.2"/>
    <property type="gene ID" value="AET7Gv21046100"/>
</dbReference>
<dbReference type="Proteomes" id="UP000015105">
    <property type="component" value="Chromosome 7D"/>
</dbReference>
<reference evidence="1" key="3">
    <citation type="journal article" date="2017" name="Nature">
        <title>Genome sequence of the progenitor of the wheat D genome Aegilops tauschii.</title>
        <authorList>
            <person name="Luo M.C."/>
            <person name="Gu Y.Q."/>
            <person name="Puiu D."/>
            <person name="Wang H."/>
            <person name="Twardziok S.O."/>
            <person name="Deal K.R."/>
            <person name="Huo N."/>
            <person name="Zhu T."/>
            <person name="Wang L."/>
            <person name="Wang Y."/>
            <person name="McGuire P.E."/>
            <person name="Liu S."/>
            <person name="Long H."/>
            <person name="Ramasamy R.K."/>
            <person name="Rodriguez J.C."/>
            <person name="Van S.L."/>
            <person name="Yuan L."/>
            <person name="Wang Z."/>
            <person name="Xia Z."/>
            <person name="Xiao L."/>
            <person name="Anderson O.D."/>
            <person name="Ouyang S."/>
            <person name="Liang Y."/>
            <person name="Zimin A.V."/>
            <person name="Pertea G."/>
            <person name="Qi P."/>
            <person name="Bennetzen J.L."/>
            <person name="Dai X."/>
            <person name="Dawson M.W."/>
            <person name="Muller H.G."/>
            <person name="Kugler K."/>
            <person name="Rivarola-Duarte L."/>
            <person name="Spannagl M."/>
            <person name="Mayer K.F.X."/>
            <person name="Lu F.H."/>
            <person name="Bevan M.W."/>
            <person name="Leroy P."/>
            <person name="Li P."/>
            <person name="You F.M."/>
            <person name="Sun Q."/>
            <person name="Liu Z."/>
            <person name="Lyons E."/>
            <person name="Wicker T."/>
            <person name="Salzberg S.L."/>
            <person name="Devos K.M."/>
            <person name="Dvorak J."/>
        </authorList>
    </citation>
    <scope>NUCLEOTIDE SEQUENCE [LARGE SCALE GENOMIC DNA]</scope>
    <source>
        <strain evidence="1">cv. AL8/78</strain>
    </source>
</reference>
<keyword evidence="2" id="KW-1185">Reference proteome</keyword>
<accession>A0A453SRU0</accession>
<name>A0A453SRU0_AEGTS</name>
<proteinExistence type="predicted"/>
<organism evidence="1 2">
    <name type="scientific">Aegilops tauschii subsp. strangulata</name>
    <name type="common">Goatgrass</name>
    <dbReference type="NCBI Taxonomy" id="200361"/>
    <lineage>
        <taxon>Eukaryota</taxon>
        <taxon>Viridiplantae</taxon>
        <taxon>Streptophyta</taxon>
        <taxon>Embryophyta</taxon>
        <taxon>Tracheophyta</taxon>
        <taxon>Spermatophyta</taxon>
        <taxon>Magnoliopsida</taxon>
        <taxon>Liliopsida</taxon>
        <taxon>Poales</taxon>
        <taxon>Poaceae</taxon>
        <taxon>BOP clade</taxon>
        <taxon>Pooideae</taxon>
        <taxon>Triticodae</taxon>
        <taxon>Triticeae</taxon>
        <taxon>Triticinae</taxon>
        <taxon>Aegilops</taxon>
    </lineage>
</organism>
<dbReference type="Gramene" id="AET7Gv21046100.2">
    <property type="protein sequence ID" value="AET7Gv21046100.2"/>
    <property type="gene ID" value="AET7Gv21046100"/>
</dbReference>
<reference evidence="2" key="2">
    <citation type="journal article" date="2017" name="Nat. Plants">
        <title>The Aegilops tauschii genome reveals multiple impacts of transposons.</title>
        <authorList>
            <person name="Zhao G."/>
            <person name="Zou C."/>
            <person name="Li K."/>
            <person name="Wang K."/>
            <person name="Li T."/>
            <person name="Gao L."/>
            <person name="Zhang X."/>
            <person name="Wang H."/>
            <person name="Yang Z."/>
            <person name="Liu X."/>
            <person name="Jiang W."/>
            <person name="Mao L."/>
            <person name="Kong X."/>
            <person name="Jiao Y."/>
            <person name="Jia J."/>
        </authorList>
    </citation>
    <scope>NUCLEOTIDE SEQUENCE [LARGE SCALE GENOMIC DNA]</scope>
    <source>
        <strain evidence="2">cv. AL8/78</strain>
    </source>
</reference>
<reference evidence="1" key="5">
    <citation type="journal article" date="2021" name="G3 (Bethesda)">
        <title>Aegilops tauschii genome assembly Aet v5.0 features greater sequence contiguity and improved annotation.</title>
        <authorList>
            <person name="Wang L."/>
            <person name="Zhu T."/>
            <person name="Rodriguez J.C."/>
            <person name="Deal K.R."/>
            <person name="Dubcovsky J."/>
            <person name="McGuire P.E."/>
            <person name="Lux T."/>
            <person name="Spannagl M."/>
            <person name="Mayer K.F.X."/>
            <person name="Baldrich P."/>
            <person name="Meyers B.C."/>
            <person name="Huo N."/>
            <person name="Gu Y.Q."/>
            <person name="Zhou H."/>
            <person name="Devos K.M."/>
            <person name="Bennetzen J.L."/>
            <person name="Unver T."/>
            <person name="Budak H."/>
            <person name="Gulick P.J."/>
            <person name="Galiba G."/>
            <person name="Kalapos B."/>
            <person name="Nelson D.R."/>
            <person name="Li P."/>
            <person name="You F.M."/>
            <person name="Luo M.C."/>
            <person name="Dvorak J."/>
        </authorList>
    </citation>
    <scope>NUCLEOTIDE SEQUENCE [LARGE SCALE GENOMIC DNA]</scope>
    <source>
        <strain evidence="1">cv. AL8/78</strain>
    </source>
</reference>
<evidence type="ECO:0000313" key="1">
    <source>
        <dbReference type="EnsemblPlants" id="AET7Gv21046100.1"/>
    </source>
</evidence>
<dbReference type="Gramene" id="AET7Gv21046100.1">
    <property type="protein sequence ID" value="AET7Gv21046100.1"/>
    <property type="gene ID" value="AET7Gv21046100"/>
</dbReference>
<protein>
    <submittedName>
        <fullName evidence="1">Uncharacterized protein</fullName>
    </submittedName>
</protein>
<evidence type="ECO:0000313" key="2">
    <source>
        <dbReference type="Proteomes" id="UP000015105"/>
    </source>
</evidence>